<accession>E6QUF9</accession>
<dbReference type="EMBL" id="CABR01000112">
    <property type="protein sequence ID" value="CBI10882.1"/>
    <property type="molecule type" value="Genomic_DNA"/>
</dbReference>
<reference evidence="1" key="1">
    <citation type="submission" date="2009-10" db="EMBL/GenBank/DDBJ databases">
        <title>Diversity of trophic interactions inside an arsenic-rich microbial ecosystem.</title>
        <authorList>
            <person name="Bertin P.N."/>
            <person name="Heinrich-Salmeron A."/>
            <person name="Pelletier E."/>
            <person name="Goulhen-Chollet F."/>
            <person name="Arsene-Ploetze F."/>
            <person name="Gallien S."/>
            <person name="Calteau A."/>
            <person name="Vallenet D."/>
            <person name="Casiot C."/>
            <person name="Chane-Woon-Ming B."/>
            <person name="Giloteaux L."/>
            <person name="Barakat M."/>
            <person name="Bonnefoy V."/>
            <person name="Bruneel O."/>
            <person name="Chandler M."/>
            <person name="Cleiss J."/>
            <person name="Duran R."/>
            <person name="Elbaz-Poulichet F."/>
            <person name="Fonknechten N."/>
            <person name="Lauga B."/>
            <person name="Mornico D."/>
            <person name="Ortet P."/>
            <person name="Schaeffer C."/>
            <person name="Siguier P."/>
            <person name="Alexander Thil Smith A."/>
            <person name="Van Dorsselaer A."/>
            <person name="Weissenbach J."/>
            <person name="Medigue C."/>
            <person name="Le Paslier D."/>
        </authorList>
    </citation>
    <scope>NUCLEOTIDE SEQUENCE</scope>
</reference>
<name>E6QUF9_9ZZZZ</name>
<dbReference type="AlphaFoldDB" id="E6QUF9"/>
<gene>
    <name evidence="1" type="ORF">CARN7_1685</name>
</gene>
<comment type="caution">
    <text evidence="1">The sequence shown here is derived from an EMBL/GenBank/DDBJ whole genome shotgun (WGS) entry which is preliminary data.</text>
</comment>
<sequence>MACGSCLLSFLTHNHDDWQGKLPDNAAEKRAASALNPAGRDPESIQFYGPVTLRLEDGRTERTSASNPTISRHKKCSCSHWDDRIDIANRSIENL</sequence>
<organism evidence="1">
    <name type="scientific">mine drainage metagenome</name>
    <dbReference type="NCBI Taxonomy" id="410659"/>
    <lineage>
        <taxon>unclassified sequences</taxon>
        <taxon>metagenomes</taxon>
        <taxon>ecological metagenomes</taxon>
    </lineage>
</organism>
<protein>
    <submittedName>
        <fullName evidence="1">Uncharacterized protein</fullName>
    </submittedName>
</protein>
<evidence type="ECO:0000313" key="1">
    <source>
        <dbReference type="EMBL" id="CBI10882.1"/>
    </source>
</evidence>
<proteinExistence type="predicted"/>